<evidence type="ECO:0000313" key="9">
    <source>
        <dbReference type="EMBL" id="MFD2548066.1"/>
    </source>
</evidence>
<dbReference type="EC" id="1.8.4.12" evidence="2"/>
<dbReference type="InterPro" id="IPR028427">
    <property type="entry name" value="Met_Sox_Rdtase_MsrB"/>
</dbReference>
<evidence type="ECO:0000256" key="1">
    <source>
        <dbReference type="ARBA" id="ARBA00001947"/>
    </source>
</evidence>
<dbReference type="PROSITE" id="PS51790">
    <property type="entry name" value="MSRB"/>
    <property type="match status" value="1"/>
</dbReference>
<name>A0ABW5KGF7_9SPHI</name>
<keyword evidence="7" id="KW-0732">Signal</keyword>
<feature type="chain" id="PRO_5046637150" description="peptide-methionine (R)-S-oxide reductase" evidence="7">
    <location>
        <begin position="24"/>
        <end position="161"/>
    </location>
</feature>
<proteinExistence type="predicted"/>
<evidence type="ECO:0000256" key="4">
    <source>
        <dbReference type="ARBA" id="ARBA00022833"/>
    </source>
</evidence>
<dbReference type="PANTHER" id="PTHR46081">
    <property type="entry name" value="PEPTIDE METHIONINE SULFOXIDE REDUCTASE 2"/>
    <property type="match status" value="1"/>
</dbReference>
<protein>
    <recommendedName>
        <fullName evidence="2">peptide-methionine (R)-S-oxide reductase</fullName>
        <ecNumber evidence="2">1.8.4.12</ecNumber>
    </recommendedName>
</protein>
<dbReference type="Gene3D" id="2.170.150.20">
    <property type="entry name" value="Peptide methionine sulfoxide reductase"/>
    <property type="match status" value="1"/>
</dbReference>
<gene>
    <name evidence="9" type="ORF">ACFSR5_10465</name>
</gene>
<keyword evidence="4" id="KW-0862">Zinc</keyword>
<dbReference type="SUPFAM" id="SSF51316">
    <property type="entry name" value="Mss4-like"/>
    <property type="match status" value="1"/>
</dbReference>
<comment type="catalytic activity">
    <reaction evidence="6">
        <text>L-methionyl-[protein] + [thioredoxin]-disulfide + H2O = L-methionyl-(R)-S-oxide-[protein] + [thioredoxin]-dithiol</text>
        <dbReference type="Rhea" id="RHEA:24164"/>
        <dbReference type="Rhea" id="RHEA-COMP:10698"/>
        <dbReference type="Rhea" id="RHEA-COMP:10700"/>
        <dbReference type="Rhea" id="RHEA-COMP:12313"/>
        <dbReference type="Rhea" id="RHEA-COMP:12314"/>
        <dbReference type="ChEBI" id="CHEBI:15377"/>
        <dbReference type="ChEBI" id="CHEBI:16044"/>
        <dbReference type="ChEBI" id="CHEBI:29950"/>
        <dbReference type="ChEBI" id="CHEBI:45764"/>
        <dbReference type="ChEBI" id="CHEBI:50058"/>
        <dbReference type="EC" id="1.8.4.12"/>
    </reaction>
</comment>
<organism evidence="9 10">
    <name type="scientific">Sphingobacterium suaedae</name>
    <dbReference type="NCBI Taxonomy" id="1686402"/>
    <lineage>
        <taxon>Bacteria</taxon>
        <taxon>Pseudomonadati</taxon>
        <taxon>Bacteroidota</taxon>
        <taxon>Sphingobacteriia</taxon>
        <taxon>Sphingobacteriales</taxon>
        <taxon>Sphingobacteriaceae</taxon>
        <taxon>Sphingobacterium</taxon>
    </lineage>
</organism>
<comment type="cofactor">
    <cofactor evidence="1">
        <name>Zn(2+)</name>
        <dbReference type="ChEBI" id="CHEBI:29105"/>
    </cofactor>
</comment>
<dbReference type="EMBL" id="JBHULR010000004">
    <property type="protein sequence ID" value="MFD2548066.1"/>
    <property type="molecule type" value="Genomic_DNA"/>
</dbReference>
<keyword evidence="3" id="KW-0479">Metal-binding</keyword>
<feature type="signal peptide" evidence="7">
    <location>
        <begin position="1"/>
        <end position="23"/>
    </location>
</feature>
<dbReference type="PANTHER" id="PTHR46081:SF8">
    <property type="entry name" value="PEPTIDE METHIONINE SULFOXIDE REDUCTASE 2"/>
    <property type="match status" value="1"/>
</dbReference>
<dbReference type="NCBIfam" id="NF004036">
    <property type="entry name" value="PRK05508.1"/>
    <property type="match status" value="1"/>
</dbReference>
<evidence type="ECO:0000256" key="7">
    <source>
        <dbReference type="SAM" id="SignalP"/>
    </source>
</evidence>
<evidence type="ECO:0000256" key="5">
    <source>
        <dbReference type="ARBA" id="ARBA00023002"/>
    </source>
</evidence>
<dbReference type="GO" id="GO:0033743">
    <property type="term" value="F:peptide-methionine (R)-S-oxide reductase activity"/>
    <property type="evidence" value="ECO:0007669"/>
    <property type="project" value="UniProtKB-EC"/>
</dbReference>
<dbReference type="InterPro" id="IPR011057">
    <property type="entry name" value="Mss4-like_sf"/>
</dbReference>
<dbReference type="InterPro" id="IPR002579">
    <property type="entry name" value="Met_Sox_Rdtase_MsrB_dom"/>
</dbReference>
<reference evidence="10" key="1">
    <citation type="journal article" date="2019" name="Int. J. Syst. Evol. Microbiol.">
        <title>The Global Catalogue of Microorganisms (GCM) 10K type strain sequencing project: providing services to taxonomists for standard genome sequencing and annotation.</title>
        <authorList>
            <consortium name="The Broad Institute Genomics Platform"/>
            <consortium name="The Broad Institute Genome Sequencing Center for Infectious Disease"/>
            <person name="Wu L."/>
            <person name="Ma J."/>
        </authorList>
    </citation>
    <scope>NUCLEOTIDE SEQUENCE [LARGE SCALE GENOMIC DNA]</scope>
    <source>
        <strain evidence="10">KCTC 42662</strain>
    </source>
</reference>
<evidence type="ECO:0000256" key="2">
    <source>
        <dbReference type="ARBA" id="ARBA00012499"/>
    </source>
</evidence>
<feature type="domain" description="MsrB" evidence="8">
    <location>
        <begin position="39"/>
        <end position="159"/>
    </location>
</feature>
<keyword evidence="5 9" id="KW-0560">Oxidoreductase</keyword>
<dbReference type="RefSeq" id="WP_380903466.1">
    <property type="nucleotide sequence ID" value="NZ_JBHUEG010000001.1"/>
</dbReference>
<evidence type="ECO:0000256" key="3">
    <source>
        <dbReference type="ARBA" id="ARBA00022723"/>
    </source>
</evidence>
<comment type="caution">
    <text evidence="9">The sequence shown here is derived from an EMBL/GenBank/DDBJ whole genome shotgun (WGS) entry which is preliminary data.</text>
</comment>
<accession>A0ABW5KGF7</accession>
<sequence>MKRSFLYTLIFTFVCIACGQASVQQPKESTEKNEKTMSDTTKFNKLTPQEEYVIVHKGTERPFTGELLDNKAEGTYICKRCNAPLYLSKDKFESHCGWPSFDDEIPGAVKREVDADGRRVEILCNTCGAHLGHVFEGEGFTAKDTRHCVNSISMKFVPAKP</sequence>
<evidence type="ECO:0000313" key="10">
    <source>
        <dbReference type="Proteomes" id="UP001597545"/>
    </source>
</evidence>
<evidence type="ECO:0000259" key="8">
    <source>
        <dbReference type="PROSITE" id="PS51790"/>
    </source>
</evidence>
<dbReference type="Pfam" id="PF01641">
    <property type="entry name" value="SelR"/>
    <property type="match status" value="1"/>
</dbReference>
<evidence type="ECO:0000256" key="6">
    <source>
        <dbReference type="ARBA" id="ARBA00048488"/>
    </source>
</evidence>
<dbReference type="Proteomes" id="UP001597545">
    <property type="component" value="Unassembled WGS sequence"/>
</dbReference>
<keyword evidence="10" id="KW-1185">Reference proteome</keyword>
<dbReference type="NCBIfam" id="TIGR00357">
    <property type="entry name" value="peptide-methionine (R)-S-oxide reductase MsrB"/>
    <property type="match status" value="1"/>
</dbReference>